<dbReference type="Proteomes" id="UP001499843">
    <property type="component" value="Unassembled WGS sequence"/>
</dbReference>
<accession>A0ABN3CNE5</accession>
<sequence>MPDVLQSPVYLSGGAQPTQIAVMWGSERFESSVTGKWQELPGAKITWKVGPGSSAPRCILVATFTAEVLVGRPVSGGDALGMLDITFGGENGHPQSDNHRYATAQSAEEWGSVTTLRAMNYLTGVDSMRDASPQVIFNLAQGSNFGFQNWLLKLEAYPQTASQSG</sequence>
<keyword evidence="2" id="KW-1185">Reference proteome</keyword>
<proteinExistence type="predicted"/>
<reference evidence="1 2" key="1">
    <citation type="journal article" date="2019" name="Int. J. Syst. Evol. Microbiol.">
        <title>The Global Catalogue of Microorganisms (GCM) 10K type strain sequencing project: providing services to taxonomists for standard genome sequencing and annotation.</title>
        <authorList>
            <consortium name="The Broad Institute Genomics Platform"/>
            <consortium name="The Broad Institute Genome Sequencing Center for Infectious Disease"/>
            <person name="Wu L."/>
            <person name="Ma J."/>
        </authorList>
    </citation>
    <scope>NUCLEOTIDE SEQUENCE [LARGE SCALE GENOMIC DNA]</scope>
    <source>
        <strain evidence="1 2">JCM 16114</strain>
    </source>
</reference>
<dbReference type="EMBL" id="BAAAQX010000018">
    <property type="protein sequence ID" value="GAA2210926.1"/>
    <property type="molecule type" value="Genomic_DNA"/>
</dbReference>
<gene>
    <name evidence="1" type="ORF">GCM10009850_063850</name>
</gene>
<evidence type="ECO:0000313" key="1">
    <source>
        <dbReference type="EMBL" id="GAA2210926.1"/>
    </source>
</evidence>
<name>A0ABN3CNE5_9ACTN</name>
<protein>
    <submittedName>
        <fullName evidence="1">Uncharacterized protein</fullName>
    </submittedName>
</protein>
<dbReference type="RefSeq" id="WP_344482576.1">
    <property type="nucleotide sequence ID" value="NZ_BAAAQX010000018.1"/>
</dbReference>
<evidence type="ECO:0000313" key="2">
    <source>
        <dbReference type="Proteomes" id="UP001499843"/>
    </source>
</evidence>
<organism evidence="1 2">
    <name type="scientific">Nonomuraea monospora</name>
    <dbReference type="NCBI Taxonomy" id="568818"/>
    <lineage>
        <taxon>Bacteria</taxon>
        <taxon>Bacillati</taxon>
        <taxon>Actinomycetota</taxon>
        <taxon>Actinomycetes</taxon>
        <taxon>Streptosporangiales</taxon>
        <taxon>Streptosporangiaceae</taxon>
        <taxon>Nonomuraea</taxon>
    </lineage>
</organism>
<comment type="caution">
    <text evidence="1">The sequence shown here is derived from an EMBL/GenBank/DDBJ whole genome shotgun (WGS) entry which is preliminary data.</text>
</comment>